<dbReference type="Proteomes" id="UP000596742">
    <property type="component" value="Unassembled WGS sequence"/>
</dbReference>
<keyword evidence="2" id="KW-1185">Reference proteome</keyword>
<protein>
    <recommendedName>
        <fullName evidence="3">DZIP3-like HEPN domain-containing protein</fullName>
    </recommendedName>
</protein>
<name>A0A8B6CVR8_MYTGA</name>
<evidence type="ECO:0000313" key="1">
    <source>
        <dbReference type="EMBL" id="VDI09980.1"/>
    </source>
</evidence>
<accession>A0A8B6CVR8</accession>
<sequence length="217" mass="24588">MLDGPLRCCQCSANNVSVDKRSVIGLQEWSNLFDKQSSPCQNNQRYLDCKMCCSNAIKGLDYTKLSTIISRKLLDEFCPIRKAITVLIGLRNTCAHISEARITDADYVTNSTKAKQAILQIAKVCQKEVAMLQKLDDLSSRPLDEMMLLKYHAELIKQLNESELTSNVLKRYEDVIKKMEETFADTISQMQKLAIDIEISNTTKSKVSCCKRSFNVD</sequence>
<evidence type="ECO:0008006" key="3">
    <source>
        <dbReference type="Google" id="ProtNLM"/>
    </source>
</evidence>
<organism evidence="1 2">
    <name type="scientific">Mytilus galloprovincialis</name>
    <name type="common">Mediterranean mussel</name>
    <dbReference type="NCBI Taxonomy" id="29158"/>
    <lineage>
        <taxon>Eukaryota</taxon>
        <taxon>Metazoa</taxon>
        <taxon>Spiralia</taxon>
        <taxon>Lophotrochozoa</taxon>
        <taxon>Mollusca</taxon>
        <taxon>Bivalvia</taxon>
        <taxon>Autobranchia</taxon>
        <taxon>Pteriomorphia</taxon>
        <taxon>Mytilida</taxon>
        <taxon>Mytiloidea</taxon>
        <taxon>Mytilidae</taxon>
        <taxon>Mytilinae</taxon>
        <taxon>Mytilus</taxon>
    </lineage>
</organism>
<dbReference type="AlphaFoldDB" id="A0A8B6CVR8"/>
<dbReference type="OrthoDB" id="10576196at2759"/>
<gene>
    <name evidence="1" type="ORF">MGAL_10B010423</name>
</gene>
<dbReference type="EMBL" id="UYJE01002359">
    <property type="protein sequence ID" value="VDI09980.1"/>
    <property type="molecule type" value="Genomic_DNA"/>
</dbReference>
<evidence type="ECO:0000313" key="2">
    <source>
        <dbReference type="Proteomes" id="UP000596742"/>
    </source>
</evidence>
<reference evidence="1" key="1">
    <citation type="submission" date="2018-11" db="EMBL/GenBank/DDBJ databases">
        <authorList>
            <person name="Alioto T."/>
            <person name="Alioto T."/>
        </authorList>
    </citation>
    <scope>NUCLEOTIDE SEQUENCE</scope>
</reference>
<comment type="caution">
    <text evidence="1">The sequence shown here is derived from an EMBL/GenBank/DDBJ whole genome shotgun (WGS) entry which is preliminary data.</text>
</comment>
<proteinExistence type="predicted"/>